<dbReference type="EMBL" id="BARW01009784">
    <property type="protein sequence ID" value="GAI84505.1"/>
    <property type="molecule type" value="Genomic_DNA"/>
</dbReference>
<dbReference type="AlphaFoldDB" id="X1TAE6"/>
<accession>X1TAE6</accession>
<name>X1TAE6_9ZZZZ</name>
<comment type="caution">
    <text evidence="1">The sequence shown here is derived from an EMBL/GenBank/DDBJ whole genome shotgun (WGS) entry which is preliminary data.</text>
</comment>
<gene>
    <name evidence="1" type="ORF">S12H4_19544</name>
</gene>
<organism evidence="1">
    <name type="scientific">marine sediment metagenome</name>
    <dbReference type="NCBI Taxonomy" id="412755"/>
    <lineage>
        <taxon>unclassified sequences</taxon>
        <taxon>metagenomes</taxon>
        <taxon>ecological metagenomes</taxon>
    </lineage>
</organism>
<proteinExistence type="predicted"/>
<sequence>MPESLINSYVKKTGKSKKELEKVYSKAKKEAES</sequence>
<protein>
    <submittedName>
        <fullName evidence="1">Uncharacterized protein</fullName>
    </submittedName>
</protein>
<reference evidence="1" key="1">
    <citation type="journal article" date="2014" name="Front. Microbiol.">
        <title>High frequency of phylogenetically diverse reductive dehalogenase-homologous genes in deep subseafloor sedimentary metagenomes.</title>
        <authorList>
            <person name="Kawai M."/>
            <person name="Futagami T."/>
            <person name="Toyoda A."/>
            <person name="Takaki Y."/>
            <person name="Nishi S."/>
            <person name="Hori S."/>
            <person name="Arai W."/>
            <person name="Tsubouchi T."/>
            <person name="Morono Y."/>
            <person name="Uchiyama I."/>
            <person name="Ito T."/>
            <person name="Fujiyama A."/>
            <person name="Inagaki F."/>
            <person name="Takami H."/>
        </authorList>
    </citation>
    <scope>NUCLEOTIDE SEQUENCE</scope>
    <source>
        <strain evidence="1">Expedition CK06-06</strain>
    </source>
</reference>
<evidence type="ECO:0000313" key="1">
    <source>
        <dbReference type="EMBL" id="GAI84505.1"/>
    </source>
</evidence>
<feature type="non-terminal residue" evidence="1">
    <location>
        <position position="33"/>
    </location>
</feature>